<dbReference type="PATRIC" id="fig|796385.3.peg.2311"/>
<accession>A0A0G3CA64</accession>
<evidence type="ECO:0000313" key="1">
    <source>
        <dbReference type="EMBL" id="AKJ38886.1"/>
    </source>
</evidence>
<proteinExistence type="predicted"/>
<dbReference type="InterPro" id="IPR029063">
    <property type="entry name" value="SAM-dependent_MTases_sf"/>
</dbReference>
<dbReference type="GeneID" id="24885558"/>
<dbReference type="GO" id="GO:0008168">
    <property type="term" value="F:methyltransferase activity"/>
    <property type="evidence" value="ECO:0007669"/>
    <property type="project" value="UniProtKB-KW"/>
</dbReference>
<keyword evidence="1" id="KW-0489">Methyltransferase</keyword>
<sequence>MNNQFSEELLRLYTAKSKHSAYQQLPESLLSIMGYPRLEVVRRYEKERFEFILESFSLAHSSILDIGGNTGYFTISAIEHGADHVDYYEGNDNHANFVYIASLALGIAEKIKINKQYFGFKLNAVDQKQYDICFCLNVLHHLGDDFGCQSIGLSNAKTKMIESLDNLAYYVNVIFFQMGFNWKGDRNIPIFENGTKKEMIQFIADGVSDKWEIVDIAIPENVNGKIKYKKASSENIERNDKLGEFLNRPIFVLKSKVISER</sequence>
<dbReference type="EMBL" id="CP008746">
    <property type="protein sequence ID" value="AKJ38886.1"/>
    <property type="molecule type" value="Genomic_DNA"/>
</dbReference>
<dbReference type="SUPFAM" id="SSF53335">
    <property type="entry name" value="S-adenosyl-L-methionine-dependent methyltransferases"/>
    <property type="match status" value="1"/>
</dbReference>
<keyword evidence="1" id="KW-0808">Transferase</keyword>
<protein>
    <submittedName>
        <fullName evidence="1">SAM-dependent methyltransferase</fullName>
    </submittedName>
</protein>
<reference evidence="1 2" key="2">
    <citation type="journal article" date="2015" name="Stand. Genomic Sci.">
        <title>The complete genome sequence of the rumen methanogen Methanosarcina barkeri CM1.</title>
        <authorList>
            <person name="Lambie S.C."/>
            <person name="Kelly W.J."/>
            <person name="Leahy S.C."/>
            <person name="Li D."/>
            <person name="Reilly K."/>
            <person name="McAllister T.A."/>
            <person name="Valle E.R."/>
            <person name="Attwood G.T."/>
            <person name="Altermann E."/>
        </authorList>
    </citation>
    <scope>NUCLEOTIDE SEQUENCE [LARGE SCALE GENOMIC DNA]</scope>
    <source>
        <strain evidence="1 2">CM1</strain>
    </source>
</reference>
<reference evidence="2" key="1">
    <citation type="submission" date="2014-06" db="EMBL/GenBank/DDBJ databases">
        <title>The complete genome sequence of Methanosarcina barkeri CM1.</title>
        <authorList>
            <consortium name="Pastoral Greenhouse Gas Research Consortium"/>
            <person name="Lambie S.C."/>
            <person name="Leahy S.C."/>
            <person name="Kelly W.J."/>
            <person name="Li D."/>
            <person name="Reilly K."/>
            <person name="Attwood G.T."/>
            <person name="Altermann E."/>
        </authorList>
    </citation>
    <scope>NUCLEOTIDE SEQUENCE [LARGE SCALE GENOMIC DNA]</scope>
    <source>
        <strain evidence="2">CM1</strain>
    </source>
</reference>
<dbReference type="Proteomes" id="UP000035331">
    <property type="component" value="Chromosome"/>
</dbReference>
<organism evidence="1 2">
    <name type="scientific">Methanosarcina barkeri CM1</name>
    <dbReference type="NCBI Taxonomy" id="796385"/>
    <lineage>
        <taxon>Archaea</taxon>
        <taxon>Methanobacteriati</taxon>
        <taxon>Methanobacteriota</taxon>
        <taxon>Stenosarchaea group</taxon>
        <taxon>Methanomicrobia</taxon>
        <taxon>Methanosarcinales</taxon>
        <taxon>Methanosarcinaceae</taxon>
        <taxon>Methanosarcina</taxon>
    </lineage>
</organism>
<dbReference type="Gene3D" id="3.40.50.150">
    <property type="entry name" value="Vaccinia Virus protein VP39"/>
    <property type="match status" value="1"/>
</dbReference>
<dbReference type="RefSeq" id="WP_048176726.1">
    <property type="nucleotide sequence ID" value="NZ_CP008746.1"/>
</dbReference>
<dbReference type="AlphaFoldDB" id="A0A0G3CA64"/>
<name>A0A0G3CA64_METBA</name>
<evidence type="ECO:0000313" key="2">
    <source>
        <dbReference type="Proteomes" id="UP000035331"/>
    </source>
</evidence>
<gene>
    <name evidence="1" type="ORF">MCM1_1859</name>
</gene>
<dbReference type="GO" id="GO:0032259">
    <property type="term" value="P:methylation"/>
    <property type="evidence" value="ECO:0007669"/>
    <property type="project" value="UniProtKB-KW"/>
</dbReference>
<dbReference type="CDD" id="cd02440">
    <property type="entry name" value="AdoMet_MTases"/>
    <property type="match status" value="1"/>
</dbReference>